<accession>J7RTK1</accession>
<keyword evidence="4" id="KW-1185">Reference proteome</keyword>
<dbReference type="Proteomes" id="UP000000689">
    <property type="component" value="Chromosome 7"/>
</dbReference>
<evidence type="ECO:0000256" key="1">
    <source>
        <dbReference type="SAM" id="MobiDB-lite"/>
    </source>
</evidence>
<feature type="region of interest" description="Disordered" evidence="1">
    <location>
        <begin position="752"/>
        <end position="786"/>
    </location>
</feature>
<feature type="transmembrane region" description="Helical" evidence="2">
    <location>
        <begin position="43"/>
        <end position="64"/>
    </location>
</feature>
<feature type="region of interest" description="Disordered" evidence="1">
    <location>
        <begin position="318"/>
        <end position="340"/>
    </location>
</feature>
<feature type="transmembrane region" description="Helical" evidence="2">
    <location>
        <begin position="15"/>
        <end position="36"/>
    </location>
</feature>
<reference evidence="3 4" key="1">
    <citation type="journal article" date="2011" name="Proc. Natl. Acad. Sci. U.S.A.">
        <title>Evolutionary erosion of yeast sex chromosomes by mating-type switching accidents.</title>
        <authorList>
            <person name="Gordon J.L."/>
            <person name="Armisen D."/>
            <person name="Proux-Wera E."/>
            <person name="Oheigeartaigh S.S."/>
            <person name="Byrne K.P."/>
            <person name="Wolfe K.H."/>
        </authorList>
    </citation>
    <scope>NUCLEOTIDE SEQUENCE [LARGE SCALE GENOMIC DNA]</scope>
    <source>
        <strain evidence="4">ATCC 10597 / BCRC 20456 / CBS 421 / NBRC 0211 / NRRL Y-12639</strain>
    </source>
</reference>
<dbReference type="KEGG" id="ndi:NDAI_0G05840"/>
<dbReference type="AlphaFoldDB" id="J7RTK1"/>
<keyword evidence="2" id="KW-0812">Transmembrane</keyword>
<protein>
    <submittedName>
        <fullName evidence="3">Uncharacterized protein</fullName>
    </submittedName>
</protein>
<sequence>MTEELRKYSTIKNTIFTFFSITVSLATGSICIALISKFHQNEAVLIIITCATFLYAMTCLYSLVVRLPSNSMSDKAINIMGTFFQIMTLCCAIEYFNFSIKHKIISSSKLHTNLLITFDSLLLFTLFFNGIIIGNKMESPSQQNYTTASSNTINKQDEKFIENDKFIPMKDSTQTLTPAMDMFFPKNFNMETSPDPRSLWTDNVLGQGGKASVDNNSTGSVIRHTLGPIIVPSQGSINGLHNKSEIKKNHHHHNLFKLRGLGIISPTLKNKNMRNNNNNHSQNLQEEGEGVPKNTKYITRLSTISDISKSLLNVLGTPNQSLEGTAKQERPTSKQQSLERPFSIMIDNSHLKTLSEVRSAAISPALEQEKIAIGRINNALLPPCLRLEHNNNSNNRLPSSITEEQISQITRPVSPLIPEIPTLASTNEAVNGTVKIEGVNGNFVHEEVEFENVVLALDQQAIPNLDFNDNFHSNSIEHIELPNKVTMEMWEKNKNQFLQRATSLQQQLLLSPFQMDPNTNTMNLAISSEELQSSDAYSFPRKPSIVNNAQLKQQEIVNDDAISELDEYLNEFEINELNESQIMEDSLKQPITNTYPNEQFQTNNYTTDNSRQHSPTKSIMSIISGGGNTNHSLHHHQNHHRKQNSITNFLTGNSHTRTPSQMTYMHSNSNSNPPSPTRSQILKRIGKKLSLSNISDSMLPHSFSNESPSSPIPGNNELFNFHTYGGFHQDQHQYHNRGKSLDFSYLHSLQNSPMKQTSGMSRSGSTYQNRRNSLKPSKSLAPPLPVNSNFYKQKNNITYSFTNNNSNVELESPSLILRRTSSNPDSHRSSLVSSKDSGTEYPDIVMSQYDRERWNTITNLHLNEPRIDNE</sequence>
<feature type="transmembrane region" description="Helical" evidence="2">
    <location>
        <begin position="110"/>
        <end position="133"/>
    </location>
</feature>
<dbReference type="OrthoDB" id="4068368at2759"/>
<dbReference type="EMBL" id="HE580273">
    <property type="protein sequence ID" value="CCK73567.1"/>
    <property type="molecule type" value="Genomic_DNA"/>
</dbReference>
<feature type="compositionally biased region" description="Polar residues" evidence="1">
    <location>
        <begin position="819"/>
        <end position="836"/>
    </location>
</feature>
<evidence type="ECO:0000313" key="3">
    <source>
        <dbReference type="EMBL" id="CCK73567.1"/>
    </source>
</evidence>
<feature type="transmembrane region" description="Helical" evidence="2">
    <location>
        <begin position="76"/>
        <end position="98"/>
    </location>
</feature>
<proteinExistence type="predicted"/>
<name>J7RTK1_NAUDC</name>
<evidence type="ECO:0000256" key="2">
    <source>
        <dbReference type="SAM" id="Phobius"/>
    </source>
</evidence>
<dbReference type="RefSeq" id="XP_003980243.1">
    <property type="nucleotide sequence ID" value="XM_003980194.1"/>
</dbReference>
<feature type="compositionally biased region" description="Polar residues" evidence="1">
    <location>
        <begin position="752"/>
        <end position="771"/>
    </location>
</feature>
<feature type="region of interest" description="Disordered" evidence="1">
    <location>
        <begin position="818"/>
        <end position="840"/>
    </location>
</feature>
<dbReference type="HOGENOM" id="CLU_019067_0_0_1"/>
<evidence type="ECO:0000313" key="4">
    <source>
        <dbReference type="Proteomes" id="UP000000689"/>
    </source>
</evidence>
<keyword evidence="2" id="KW-1133">Transmembrane helix</keyword>
<dbReference type="eggNOG" id="ENOG502RMJZ">
    <property type="taxonomic scope" value="Eukaryota"/>
</dbReference>
<gene>
    <name evidence="3" type="primary">NDAI0G05840</name>
    <name evidence="3" type="ordered locus">NDAI_0G05840</name>
</gene>
<organism evidence="3 4">
    <name type="scientific">Naumovozyma dairenensis (strain ATCC 10597 / BCRC 20456 / CBS 421 / NBRC 0211 / NRRL Y-12639)</name>
    <name type="common">Saccharomyces dairenensis</name>
    <dbReference type="NCBI Taxonomy" id="1071378"/>
    <lineage>
        <taxon>Eukaryota</taxon>
        <taxon>Fungi</taxon>
        <taxon>Dikarya</taxon>
        <taxon>Ascomycota</taxon>
        <taxon>Saccharomycotina</taxon>
        <taxon>Saccharomycetes</taxon>
        <taxon>Saccharomycetales</taxon>
        <taxon>Saccharomycetaceae</taxon>
        <taxon>Naumovozyma</taxon>
    </lineage>
</organism>
<dbReference type="OMA" id="HDSHTID"/>
<dbReference type="GO" id="GO:0006312">
    <property type="term" value="P:mitotic recombination"/>
    <property type="evidence" value="ECO:0007669"/>
    <property type="project" value="EnsemblFungi"/>
</dbReference>
<dbReference type="GeneID" id="13927035"/>
<dbReference type="GO" id="GO:0005933">
    <property type="term" value="C:cellular bud"/>
    <property type="evidence" value="ECO:0007669"/>
    <property type="project" value="EnsemblFungi"/>
</dbReference>
<keyword evidence="2" id="KW-0472">Membrane</keyword>